<gene>
    <name evidence="1" type="ORF">RPERSI_LOCUS23608</name>
</gene>
<proteinExistence type="predicted"/>
<dbReference type="Proteomes" id="UP000789920">
    <property type="component" value="Unassembled WGS sequence"/>
</dbReference>
<organism evidence="1 2">
    <name type="scientific">Racocetra persica</name>
    <dbReference type="NCBI Taxonomy" id="160502"/>
    <lineage>
        <taxon>Eukaryota</taxon>
        <taxon>Fungi</taxon>
        <taxon>Fungi incertae sedis</taxon>
        <taxon>Mucoromycota</taxon>
        <taxon>Glomeromycotina</taxon>
        <taxon>Glomeromycetes</taxon>
        <taxon>Diversisporales</taxon>
        <taxon>Gigasporaceae</taxon>
        <taxon>Racocetra</taxon>
    </lineage>
</organism>
<feature type="non-terminal residue" evidence="1">
    <location>
        <position position="1"/>
    </location>
</feature>
<evidence type="ECO:0000313" key="1">
    <source>
        <dbReference type="EMBL" id="CAG8812777.1"/>
    </source>
</evidence>
<accession>A0ACA9RWH4</accession>
<keyword evidence="2" id="KW-1185">Reference proteome</keyword>
<name>A0ACA9RWH4_9GLOM</name>
<comment type="caution">
    <text evidence="1">The sequence shown here is derived from an EMBL/GenBank/DDBJ whole genome shotgun (WGS) entry which is preliminary data.</text>
</comment>
<sequence length="43" mass="4739">SDATLSHKDPIFGAFLSSLTFLYHVPMLLCSTEFPPSLLINTI</sequence>
<dbReference type="EMBL" id="CAJVQC010074073">
    <property type="protein sequence ID" value="CAG8812777.1"/>
    <property type="molecule type" value="Genomic_DNA"/>
</dbReference>
<reference evidence="1" key="1">
    <citation type="submission" date="2021-06" db="EMBL/GenBank/DDBJ databases">
        <authorList>
            <person name="Kallberg Y."/>
            <person name="Tangrot J."/>
            <person name="Rosling A."/>
        </authorList>
    </citation>
    <scope>NUCLEOTIDE SEQUENCE</scope>
    <source>
        <strain evidence="1">MA461A</strain>
    </source>
</reference>
<protein>
    <submittedName>
        <fullName evidence="1">6998_t:CDS:1</fullName>
    </submittedName>
</protein>
<evidence type="ECO:0000313" key="2">
    <source>
        <dbReference type="Proteomes" id="UP000789920"/>
    </source>
</evidence>